<proteinExistence type="predicted"/>
<keyword evidence="4" id="KW-1185">Reference proteome</keyword>
<sequence length="284" mass="30743">MKGIAGIIMMRSDGSARQGAGRYGRGIGTPFLRLLGFGNEPITNNRQRPECNRKKKETANVSVFERLGPLPPQNRRAETPPLEDLDESKTKGNAKKTVPPSKVVPRRSQPFKNAELIALKRKYAGYIAPSATAGPILEVLIYGPSLPSSSPSSLPSRAPGGLVIAPMAGWALIVFIFSDRRPRRRSQLPGQGQNRLAGGSSEELSSSSSSSLLPFRPEEVKSQEKLSSSLSSRFPRRGNGGHSPVGQGFVILGPYKGVMILFVPLRWGEDIVRRLRAPRASPLG</sequence>
<feature type="region of interest" description="Disordered" evidence="1">
    <location>
        <begin position="184"/>
        <end position="218"/>
    </location>
</feature>
<evidence type="ECO:0000313" key="4">
    <source>
        <dbReference type="Proteomes" id="UP001231189"/>
    </source>
</evidence>
<dbReference type="EMBL" id="JAUUTY010000003">
    <property type="protein sequence ID" value="KAK1668248.1"/>
    <property type="molecule type" value="Genomic_DNA"/>
</dbReference>
<feature type="compositionally biased region" description="Low complexity" evidence="1">
    <location>
        <begin position="200"/>
        <end position="213"/>
    </location>
</feature>
<feature type="transmembrane region" description="Helical" evidence="2">
    <location>
        <begin position="158"/>
        <end position="177"/>
    </location>
</feature>
<protein>
    <submittedName>
        <fullName evidence="3">Uncharacterized protein</fullName>
    </submittedName>
</protein>
<evidence type="ECO:0000256" key="1">
    <source>
        <dbReference type="SAM" id="MobiDB-lite"/>
    </source>
</evidence>
<reference evidence="3" key="1">
    <citation type="submission" date="2023-07" db="EMBL/GenBank/DDBJ databases">
        <title>A chromosome-level genome assembly of Lolium multiflorum.</title>
        <authorList>
            <person name="Chen Y."/>
            <person name="Copetti D."/>
            <person name="Kolliker R."/>
            <person name="Studer B."/>
        </authorList>
    </citation>
    <scope>NUCLEOTIDE SEQUENCE</scope>
    <source>
        <strain evidence="3">02402/16</strain>
        <tissue evidence="3">Leaf</tissue>
    </source>
</reference>
<evidence type="ECO:0000256" key="2">
    <source>
        <dbReference type="SAM" id="Phobius"/>
    </source>
</evidence>
<feature type="transmembrane region" description="Helical" evidence="2">
    <location>
        <begin position="123"/>
        <end position="143"/>
    </location>
</feature>
<keyword evidence="2" id="KW-0472">Membrane</keyword>
<comment type="caution">
    <text evidence="3">The sequence shown here is derived from an EMBL/GenBank/DDBJ whole genome shotgun (WGS) entry which is preliminary data.</text>
</comment>
<organism evidence="3 4">
    <name type="scientific">Lolium multiflorum</name>
    <name type="common">Italian ryegrass</name>
    <name type="synonym">Lolium perenne subsp. multiflorum</name>
    <dbReference type="NCBI Taxonomy" id="4521"/>
    <lineage>
        <taxon>Eukaryota</taxon>
        <taxon>Viridiplantae</taxon>
        <taxon>Streptophyta</taxon>
        <taxon>Embryophyta</taxon>
        <taxon>Tracheophyta</taxon>
        <taxon>Spermatophyta</taxon>
        <taxon>Magnoliopsida</taxon>
        <taxon>Liliopsida</taxon>
        <taxon>Poales</taxon>
        <taxon>Poaceae</taxon>
        <taxon>BOP clade</taxon>
        <taxon>Pooideae</taxon>
        <taxon>Poodae</taxon>
        <taxon>Poeae</taxon>
        <taxon>Poeae Chloroplast Group 2 (Poeae type)</taxon>
        <taxon>Loliodinae</taxon>
        <taxon>Loliinae</taxon>
        <taxon>Lolium</taxon>
    </lineage>
</organism>
<dbReference type="Proteomes" id="UP001231189">
    <property type="component" value="Unassembled WGS sequence"/>
</dbReference>
<keyword evidence="2" id="KW-0812">Transmembrane</keyword>
<keyword evidence="2" id="KW-1133">Transmembrane helix</keyword>
<name>A0AAD8T1L2_LOLMU</name>
<feature type="region of interest" description="Disordered" evidence="1">
    <location>
        <begin position="40"/>
        <end position="106"/>
    </location>
</feature>
<dbReference type="AlphaFoldDB" id="A0AAD8T1L2"/>
<evidence type="ECO:0000313" key="3">
    <source>
        <dbReference type="EMBL" id="KAK1668248.1"/>
    </source>
</evidence>
<gene>
    <name evidence="3" type="ORF">QYE76_056407</name>
</gene>
<accession>A0AAD8T1L2</accession>